<reference evidence="3" key="2">
    <citation type="submission" date="2020-05" db="UniProtKB">
        <authorList>
            <consortium name="EnsemblMetazoa"/>
        </authorList>
    </citation>
    <scope>IDENTIFICATION</scope>
    <source>
        <strain evidence="3">wikel</strain>
    </source>
</reference>
<organism>
    <name type="scientific">Ixodes scapularis</name>
    <name type="common">Black-legged tick</name>
    <name type="synonym">Deer tick</name>
    <dbReference type="NCBI Taxonomy" id="6945"/>
    <lineage>
        <taxon>Eukaryota</taxon>
        <taxon>Metazoa</taxon>
        <taxon>Ecdysozoa</taxon>
        <taxon>Arthropoda</taxon>
        <taxon>Chelicerata</taxon>
        <taxon>Arachnida</taxon>
        <taxon>Acari</taxon>
        <taxon>Parasitiformes</taxon>
        <taxon>Ixodida</taxon>
        <taxon>Ixodoidea</taxon>
        <taxon>Ixodidae</taxon>
        <taxon>Ixodinae</taxon>
        <taxon>Ixodes</taxon>
    </lineage>
</organism>
<feature type="region of interest" description="Disordered" evidence="1">
    <location>
        <begin position="53"/>
        <end position="99"/>
    </location>
</feature>
<evidence type="ECO:0000313" key="3">
    <source>
        <dbReference type="EnsemblMetazoa" id="ISCW009198-PA"/>
    </source>
</evidence>
<gene>
    <name evidence="2" type="ORF">IscW_ISCW009198</name>
</gene>
<dbReference type="EMBL" id="ABJB010780118">
    <property type="status" value="NOT_ANNOTATED_CDS"/>
    <property type="molecule type" value="Genomic_DNA"/>
</dbReference>
<evidence type="ECO:0000313" key="4">
    <source>
        <dbReference type="Proteomes" id="UP000001555"/>
    </source>
</evidence>
<dbReference type="PaxDb" id="6945-B7Q016"/>
<dbReference type="EMBL" id="DS829418">
    <property type="protein sequence ID" value="EEC12188.1"/>
    <property type="molecule type" value="Genomic_DNA"/>
</dbReference>
<dbReference type="VEuPathDB" id="VectorBase:ISCI009198"/>
<dbReference type="AlphaFoldDB" id="B7Q016"/>
<dbReference type="VEuPathDB" id="VectorBase:ISCW009198"/>
<dbReference type="EnsemblMetazoa" id="ISCW009198-RA">
    <property type="protein sequence ID" value="ISCW009198-PA"/>
    <property type="gene ID" value="ISCW009198"/>
</dbReference>
<name>B7Q016_IXOSC</name>
<dbReference type="HOGENOM" id="CLU_2322924_0_0_1"/>
<protein>
    <submittedName>
        <fullName evidence="2 3">Uncharacterized protein</fullName>
    </submittedName>
</protein>
<proteinExistence type="predicted"/>
<dbReference type="InParanoid" id="B7Q016"/>
<dbReference type="Proteomes" id="UP000001555">
    <property type="component" value="Unassembled WGS sequence"/>
</dbReference>
<evidence type="ECO:0000313" key="2">
    <source>
        <dbReference type="EMBL" id="EEC12188.1"/>
    </source>
</evidence>
<keyword evidence="4" id="KW-1185">Reference proteome</keyword>
<accession>B7Q016</accession>
<reference evidence="2 4" key="1">
    <citation type="submission" date="2008-03" db="EMBL/GenBank/DDBJ databases">
        <title>Annotation of Ixodes scapularis.</title>
        <authorList>
            <consortium name="Ixodes scapularis Genome Project Consortium"/>
            <person name="Caler E."/>
            <person name="Hannick L.I."/>
            <person name="Bidwell S."/>
            <person name="Joardar V."/>
            <person name="Thiagarajan M."/>
            <person name="Amedeo P."/>
            <person name="Galinsky K.J."/>
            <person name="Schobel S."/>
            <person name="Inman J."/>
            <person name="Hostetler J."/>
            <person name="Miller J."/>
            <person name="Hammond M."/>
            <person name="Megy K."/>
            <person name="Lawson D."/>
            <person name="Kodira C."/>
            <person name="Sutton G."/>
            <person name="Meyer J."/>
            <person name="Hill C.A."/>
            <person name="Birren B."/>
            <person name="Nene V."/>
            <person name="Collins F."/>
            <person name="Alarcon-Chaidez F."/>
            <person name="Wikel S."/>
            <person name="Strausberg R."/>
        </authorList>
    </citation>
    <scope>NUCLEOTIDE SEQUENCE [LARGE SCALE GENOMIC DNA]</scope>
    <source>
        <strain evidence="4">Wikel</strain>
        <strain evidence="2">Wikel colony</strain>
    </source>
</reference>
<sequence>MERCVPWKQLAVRAISKGQEANRRLILKFATRLTRSTPELRITMVDHTCTQQHRGFNGRPIKPGGSKRFTAAADDTTTGGSRPAAMQSLKDISHDVAEE</sequence>
<evidence type="ECO:0000256" key="1">
    <source>
        <dbReference type="SAM" id="MobiDB-lite"/>
    </source>
</evidence>